<evidence type="ECO:0000313" key="3">
    <source>
        <dbReference type="Proteomes" id="UP001632038"/>
    </source>
</evidence>
<comment type="caution">
    <text evidence="2">The sequence shown here is derived from an EMBL/GenBank/DDBJ whole genome shotgun (WGS) entry which is preliminary data.</text>
</comment>
<feature type="domain" description="RNase H type-1" evidence="1">
    <location>
        <begin position="19"/>
        <end position="121"/>
    </location>
</feature>
<dbReference type="Pfam" id="PF13456">
    <property type="entry name" value="RVT_3"/>
    <property type="match status" value="1"/>
</dbReference>
<proteinExistence type="predicted"/>
<protein>
    <recommendedName>
        <fullName evidence="1">RNase H type-1 domain-containing protein</fullName>
    </recommendedName>
</protein>
<evidence type="ECO:0000259" key="1">
    <source>
        <dbReference type="Pfam" id="PF13456"/>
    </source>
</evidence>
<dbReference type="InterPro" id="IPR002156">
    <property type="entry name" value="RNaseH_domain"/>
</dbReference>
<name>A0ABD3DDZ3_9LAMI</name>
<dbReference type="Proteomes" id="UP001632038">
    <property type="component" value="Unassembled WGS sequence"/>
</dbReference>
<reference evidence="3" key="1">
    <citation type="journal article" date="2024" name="IScience">
        <title>Strigolactones Initiate the Formation of Haustorium-like Structures in Castilleja.</title>
        <authorList>
            <person name="Buerger M."/>
            <person name="Peterson D."/>
            <person name="Chory J."/>
        </authorList>
    </citation>
    <scope>NUCLEOTIDE SEQUENCE [LARGE SCALE GENOMIC DNA]</scope>
</reference>
<dbReference type="AlphaFoldDB" id="A0ABD3DDZ3"/>
<organism evidence="2 3">
    <name type="scientific">Castilleja foliolosa</name>
    <dbReference type="NCBI Taxonomy" id="1961234"/>
    <lineage>
        <taxon>Eukaryota</taxon>
        <taxon>Viridiplantae</taxon>
        <taxon>Streptophyta</taxon>
        <taxon>Embryophyta</taxon>
        <taxon>Tracheophyta</taxon>
        <taxon>Spermatophyta</taxon>
        <taxon>Magnoliopsida</taxon>
        <taxon>eudicotyledons</taxon>
        <taxon>Gunneridae</taxon>
        <taxon>Pentapetalae</taxon>
        <taxon>asterids</taxon>
        <taxon>lamiids</taxon>
        <taxon>Lamiales</taxon>
        <taxon>Orobanchaceae</taxon>
        <taxon>Pedicularideae</taxon>
        <taxon>Castillejinae</taxon>
        <taxon>Castilleja</taxon>
    </lineage>
</organism>
<accession>A0ABD3DDZ3</accession>
<sequence length="169" mass="19317">MYEVIKKEPLPRDYLRFDMDATFDRHTGNSAVAGILRDFVGEPQLHFYCHLKEKFQNSSASELFAFEIALRIARDEGLDLTKIRFEVYCDEVVKTVEKLRKELLNPAAFASKSRKSAHAFTFKSETISEIKALMSVSPNLEVKGVVREVTFVVDKLADKAMYLPEGDFN</sequence>
<gene>
    <name evidence="2" type="ORF">CASFOL_014794</name>
</gene>
<keyword evidence="3" id="KW-1185">Reference proteome</keyword>
<evidence type="ECO:0000313" key="2">
    <source>
        <dbReference type="EMBL" id="KAL3639826.1"/>
    </source>
</evidence>
<dbReference type="EMBL" id="JAVIJP010000017">
    <property type="protein sequence ID" value="KAL3639826.1"/>
    <property type="molecule type" value="Genomic_DNA"/>
</dbReference>